<proteinExistence type="inferred from homology"/>
<dbReference type="EMBL" id="CAJNJA010066697">
    <property type="protein sequence ID" value="CAE7890111.1"/>
    <property type="molecule type" value="Genomic_DNA"/>
</dbReference>
<dbReference type="FunFam" id="2.40.10.190:FF:000001">
    <property type="entry name" value="60S ribosomal protein L35a"/>
    <property type="match status" value="1"/>
</dbReference>
<dbReference type="SUPFAM" id="SSF50447">
    <property type="entry name" value="Translation proteins"/>
    <property type="match status" value="2"/>
</dbReference>
<reference evidence="5" key="1">
    <citation type="submission" date="2021-02" db="EMBL/GenBank/DDBJ databases">
        <authorList>
            <person name="Dougan E. K."/>
            <person name="Rhodes N."/>
            <person name="Thang M."/>
            <person name="Chan C."/>
        </authorList>
    </citation>
    <scope>NUCLEOTIDE SEQUENCE</scope>
</reference>
<comment type="caution">
    <text evidence="5">The sequence shown here is derived from an EMBL/GenBank/DDBJ whole genome shotgun (WGS) entry which is preliminary data.</text>
</comment>
<dbReference type="Pfam" id="PF01247">
    <property type="entry name" value="Ribosomal_L35Ae"/>
    <property type="match status" value="2"/>
</dbReference>
<evidence type="ECO:0000313" key="6">
    <source>
        <dbReference type="Proteomes" id="UP000601435"/>
    </source>
</evidence>
<sequence length="539" mass="59215">MAEAAKAKGKKFVKKTKQPVRLYAKGLILGYKRSKSNCYANCTLLKIDGVRTKEDTQFYIGKRVAYVYKTKKEVKHSKFRVMWGKVRRSHGNSGVVRAKFVKNIPPKAFGAPCRVMLYPSSWLSWEAESGTSQAQAMAEAAKAKGKKFVKKTKQPVRLYAKGLILGYKRSKSNCYANCTLLKIDGVRTKEDTQFYIGKRVAYVYKTKKEVKHSKFRVMWGKVRLRSPMSSDALPQQYLSLLSIVDATLQADLPCEHNEKYGRLRLHAVSGSVRMAERLATRARPFSLQPFGFKLLLRMLPRLGLGESERACGTATGMPSTAKHSQGESSQFAGRVTCVSLDWASPMADKGHLDEASDDSAKENQLPVKNTFIHFASPVRTPHTQATPKTVPPHFAPEEVGADEAGSSEPGIAPLRLFDFLPSPQAQNLQPLRPTQPRAPPQLQAEAITAMAAFHAVHAIMSSMPPLPQLSSGGAPAFQTQGPSCELWPPEPCAMPFDGPQPENSMMYTDGGGSLGGASQVAVERSLVCTCHVLSKENIA</sequence>
<dbReference type="HAMAP" id="MF_00573">
    <property type="entry name" value="Ribosomal_eL33"/>
    <property type="match status" value="1"/>
</dbReference>
<dbReference type="Gene3D" id="2.40.10.190">
    <property type="entry name" value="translation elongation factor selb, chain A, domain 4"/>
    <property type="match status" value="2"/>
</dbReference>
<dbReference type="InterPro" id="IPR009000">
    <property type="entry name" value="Transl_B-barrel_sf"/>
</dbReference>
<feature type="region of interest" description="Disordered" evidence="4">
    <location>
        <begin position="381"/>
        <end position="407"/>
    </location>
</feature>
<keyword evidence="6" id="KW-1185">Reference proteome</keyword>
<gene>
    <name evidence="5" type="primary">RPL35AC</name>
    <name evidence="5" type="ORF">SNEC2469_LOCUS29546</name>
</gene>
<dbReference type="InterPro" id="IPR038661">
    <property type="entry name" value="Ribosomal_eL33_sf"/>
</dbReference>
<accession>A0A813B7C4</accession>
<evidence type="ECO:0000256" key="4">
    <source>
        <dbReference type="SAM" id="MobiDB-lite"/>
    </source>
</evidence>
<dbReference type="InterPro" id="IPR001780">
    <property type="entry name" value="Ribosomal_eL33"/>
</dbReference>
<dbReference type="GO" id="GO:0005840">
    <property type="term" value="C:ribosome"/>
    <property type="evidence" value="ECO:0007669"/>
    <property type="project" value="UniProtKB-KW"/>
</dbReference>
<dbReference type="GO" id="GO:1990904">
    <property type="term" value="C:ribonucleoprotein complex"/>
    <property type="evidence" value="ECO:0007669"/>
    <property type="project" value="UniProtKB-KW"/>
</dbReference>
<dbReference type="Proteomes" id="UP000601435">
    <property type="component" value="Unassembled WGS sequence"/>
</dbReference>
<comment type="similarity">
    <text evidence="1">Belongs to the eukaryotic ribosomal protein eL33 family.</text>
</comment>
<dbReference type="InterPro" id="IPR018266">
    <property type="entry name" value="Ribosomal_eL33_CS"/>
</dbReference>
<organism evidence="5 6">
    <name type="scientific">Symbiodinium necroappetens</name>
    <dbReference type="NCBI Taxonomy" id="1628268"/>
    <lineage>
        <taxon>Eukaryota</taxon>
        <taxon>Sar</taxon>
        <taxon>Alveolata</taxon>
        <taxon>Dinophyceae</taxon>
        <taxon>Suessiales</taxon>
        <taxon>Symbiodiniaceae</taxon>
        <taxon>Symbiodinium</taxon>
    </lineage>
</organism>
<protein>
    <submittedName>
        <fullName evidence="5">RPL35AC protein</fullName>
    </submittedName>
</protein>
<dbReference type="AlphaFoldDB" id="A0A813B7C4"/>
<keyword evidence="3" id="KW-0687">Ribonucleoprotein</keyword>
<evidence type="ECO:0000313" key="5">
    <source>
        <dbReference type="EMBL" id="CAE7890111.1"/>
    </source>
</evidence>
<dbReference type="GO" id="GO:0003735">
    <property type="term" value="F:structural constituent of ribosome"/>
    <property type="evidence" value="ECO:0007669"/>
    <property type="project" value="InterPro"/>
</dbReference>
<keyword evidence="2" id="KW-0689">Ribosomal protein</keyword>
<dbReference type="PANTHER" id="PTHR10902">
    <property type="entry name" value="60S RIBOSOMAL PROTEIN L35A"/>
    <property type="match status" value="1"/>
</dbReference>
<evidence type="ECO:0000256" key="2">
    <source>
        <dbReference type="ARBA" id="ARBA00022980"/>
    </source>
</evidence>
<dbReference type="OrthoDB" id="504467at2759"/>
<name>A0A813B7C4_9DINO</name>
<evidence type="ECO:0000256" key="1">
    <source>
        <dbReference type="ARBA" id="ARBA00009269"/>
    </source>
</evidence>
<dbReference type="GO" id="GO:0006412">
    <property type="term" value="P:translation"/>
    <property type="evidence" value="ECO:0007669"/>
    <property type="project" value="InterPro"/>
</dbReference>
<dbReference type="PROSITE" id="PS01105">
    <property type="entry name" value="RIBOSOMAL_L35AE"/>
    <property type="match status" value="1"/>
</dbReference>
<evidence type="ECO:0000256" key="3">
    <source>
        <dbReference type="ARBA" id="ARBA00023274"/>
    </source>
</evidence>